<dbReference type="PROSITE" id="PS01031">
    <property type="entry name" value="SHSP"/>
    <property type="match status" value="1"/>
</dbReference>
<dbReference type="PANTHER" id="PTHR45640:SF26">
    <property type="entry name" value="RE23625P"/>
    <property type="match status" value="1"/>
</dbReference>
<dbReference type="AlphaFoldDB" id="A0A6S7G9C5"/>
<dbReference type="EMBL" id="CACRXK020001179">
    <property type="protein sequence ID" value="CAB3987463.1"/>
    <property type="molecule type" value="Genomic_DNA"/>
</dbReference>
<dbReference type="PANTHER" id="PTHR45640">
    <property type="entry name" value="HEAT SHOCK PROTEIN HSP-12.2-RELATED"/>
    <property type="match status" value="1"/>
</dbReference>
<dbReference type="GO" id="GO:0042026">
    <property type="term" value="P:protein refolding"/>
    <property type="evidence" value="ECO:0007669"/>
    <property type="project" value="TreeGrafter"/>
</dbReference>
<dbReference type="InterPro" id="IPR008978">
    <property type="entry name" value="HSP20-like_chaperone"/>
</dbReference>
<dbReference type="InterPro" id="IPR002068">
    <property type="entry name" value="A-crystallin/Hsp20_dom"/>
</dbReference>
<dbReference type="GO" id="GO:0009408">
    <property type="term" value="P:response to heat"/>
    <property type="evidence" value="ECO:0007669"/>
    <property type="project" value="TreeGrafter"/>
</dbReference>
<evidence type="ECO:0000256" key="1">
    <source>
        <dbReference type="PROSITE-ProRule" id="PRU00285"/>
    </source>
</evidence>
<dbReference type="GO" id="GO:0051082">
    <property type="term" value="F:unfolded protein binding"/>
    <property type="evidence" value="ECO:0007669"/>
    <property type="project" value="TreeGrafter"/>
</dbReference>
<accession>A0A6S7G9C5</accession>
<keyword evidence="4" id="KW-1185">Reference proteome</keyword>
<evidence type="ECO:0000313" key="3">
    <source>
        <dbReference type="EMBL" id="CAB3987463.1"/>
    </source>
</evidence>
<dbReference type="PRINTS" id="PR00299">
    <property type="entry name" value="ACRYSTALLIN"/>
</dbReference>
<proteinExistence type="inferred from homology"/>
<evidence type="ECO:0000313" key="4">
    <source>
        <dbReference type="Proteomes" id="UP001152795"/>
    </source>
</evidence>
<evidence type="ECO:0000256" key="2">
    <source>
        <dbReference type="RuleBase" id="RU003616"/>
    </source>
</evidence>
<protein>
    <submittedName>
        <fullName evidence="3">Uncharacterized protein</fullName>
    </submittedName>
</protein>
<name>A0A6S7G9C5_PARCT</name>
<dbReference type="OrthoDB" id="1431247at2759"/>
<dbReference type="SUPFAM" id="SSF49764">
    <property type="entry name" value="HSP20-like chaperones"/>
    <property type="match status" value="2"/>
</dbReference>
<comment type="caution">
    <text evidence="3">The sequence shown here is derived from an EMBL/GenBank/DDBJ whole genome shotgun (WGS) entry which is preliminary data.</text>
</comment>
<dbReference type="Gene3D" id="2.60.40.790">
    <property type="match status" value="2"/>
</dbReference>
<dbReference type="Proteomes" id="UP001152795">
    <property type="component" value="Unassembled WGS sequence"/>
</dbReference>
<dbReference type="Pfam" id="PF00011">
    <property type="entry name" value="HSP20"/>
    <property type="match status" value="2"/>
</dbReference>
<sequence length="252" mass="28820">MAFFDIPLQNPYRFYDESPSLTDTLDEMFDMTFPPVRYRSPRYVAQQRQSQRTRSQDSNKLLIAQLDVSHYKPEEVNCKVENGKVLVSGKHYAENEYGYEASEFHRSYSLPEGTDPMSVKSRISQDGVLQIEACKQQPKSLTLDPALGVDETDDTKMSLKFNLAGYKPEEVNVRVKGNELMVAAEHKIEEEGHFTHRQFKRRISLPSEVDVNTLVSKFGKDGVLSIQADKKLPPAIEEKKIEIQQDAEAEKE</sequence>
<dbReference type="CDD" id="cd06526">
    <property type="entry name" value="metazoan_ACD"/>
    <property type="match status" value="2"/>
</dbReference>
<dbReference type="InterPro" id="IPR001436">
    <property type="entry name" value="Alpha-crystallin/sHSP_animal"/>
</dbReference>
<reference evidence="3" key="1">
    <citation type="submission" date="2020-04" db="EMBL/GenBank/DDBJ databases">
        <authorList>
            <person name="Alioto T."/>
            <person name="Alioto T."/>
            <person name="Gomez Garrido J."/>
        </authorList>
    </citation>
    <scope>NUCLEOTIDE SEQUENCE</scope>
    <source>
        <strain evidence="3">A484AB</strain>
    </source>
</reference>
<comment type="similarity">
    <text evidence="1 2">Belongs to the small heat shock protein (HSP20) family.</text>
</comment>
<dbReference type="GO" id="GO:0005737">
    <property type="term" value="C:cytoplasm"/>
    <property type="evidence" value="ECO:0007669"/>
    <property type="project" value="TreeGrafter"/>
</dbReference>
<dbReference type="GO" id="GO:0005634">
    <property type="term" value="C:nucleus"/>
    <property type="evidence" value="ECO:0007669"/>
    <property type="project" value="TreeGrafter"/>
</dbReference>
<organism evidence="3 4">
    <name type="scientific">Paramuricea clavata</name>
    <name type="common">Red gorgonian</name>
    <name type="synonym">Violescent sea-whip</name>
    <dbReference type="NCBI Taxonomy" id="317549"/>
    <lineage>
        <taxon>Eukaryota</taxon>
        <taxon>Metazoa</taxon>
        <taxon>Cnidaria</taxon>
        <taxon>Anthozoa</taxon>
        <taxon>Octocorallia</taxon>
        <taxon>Malacalcyonacea</taxon>
        <taxon>Plexauridae</taxon>
        <taxon>Paramuricea</taxon>
    </lineage>
</organism>
<gene>
    <name evidence="3" type="ORF">PACLA_8A059712</name>
</gene>